<organism evidence="1 2">
    <name type="scientific">Paenimyroides tangerinum</name>
    <dbReference type="NCBI Taxonomy" id="2488728"/>
    <lineage>
        <taxon>Bacteria</taxon>
        <taxon>Pseudomonadati</taxon>
        <taxon>Bacteroidota</taxon>
        <taxon>Flavobacteriia</taxon>
        <taxon>Flavobacteriales</taxon>
        <taxon>Flavobacteriaceae</taxon>
        <taxon>Paenimyroides</taxon>
    </lineage>
</organism>
<comment type="caution">
    <text evidence="1">The sequence shown here is derived from an EMBL/GenBank/DDBJ whole genome shotgun (WGS) entry which is preliminary data.</text>
</comment>
<dbReference type="RefSeq" id="WP_125020151.1">
    <property type="nucleotide sequence ID" value="NZ_RQVQ01000052.1"/>
</dbReference>
<protein>
    <submittedName>
        <fullName evidence="1">Uncharacterized protein</fullName>
    </submittedName>
</protein>
<evidence type="ECO:0000313" key="2">
    <source>
        <dbReference type="Proteomes" id="UP000275719"/>
    </source>
</evidence>
<proteinExistence type="predicted"/>
<evidence type="ECO:0000313" key="1">
    <source>
        <dbReference type="EMBL" id="RRJ87641.1"/>
    </source>
</evidence>
<gene>
    <name evidence="1" type="ORF">EG240_14905</name>
</gene>
<dbReference type="EMBL" id="RQVQ01000052">
    <property type="protein sequence ID" value="RRJ87641.1"/>
    <property type="molecule type" value="Genomic_DNA"/>
</dbReference>
<keyword evidence="2" id="KW-1185">Reference proteome</keyword>
<dbReference type="OrthoDB" id="356547at117743"/>
<reference evidence="1 2" key="1">
    <citation type="submission" date="2018-11" db="EMBL/GenBank/DDBJ databases">
        <title>Flavobacterium sp. nov., YIM 102701-2 draft genome.</title>
        <authorList>
            <person name="Li G."/>
            <person name="Jiang Y."/>
        </authorList>
    </citation>
    <scope>NUCLEOTIDE SEQUENCE [LARGE SCALE GENOMIC DNA]</scope>
    <source>
        <strain evidence="1 2">YIM 102701-2</strain>
    </source>
</reference>
<dbReference type="Proteomes" id="UP000275719">
    <property type="component" value="Unassembled WGS sequence"/>
</dbReference>
<sequence>MSAQDPEGGGFWSRAKSFLGIGSINKQETSPIEDTILDEVVISTDRKPNWIKRNFSKDKFSNDLKNIKENTGWNHGVKELVKTYKSIQKLGGYKIWGFGSEEMGRNDIKIEGEHKHIDASNIPMPGLGGIETKPNTTANLVQYLTNSFGVFNSMSEVKSDSVYQTIGTDPGSGFIIYKTNNRNDAQKQKAKMEKNGALYIQINATKK</sequence>
<accession>A0A3P3VXW3</accession>
<name>A0A3P3VXW3_9FLAO</name>
<dbReference type="AlphaFoldDB" id="A0A3P3VXW3"/>